<sequence length="1026" mass="114799">MGGRGLSSRLDVSLREEAPWAANYPSSPALGGVPTPSRGAFVSGALMRLPACDRRARRLARGHCTTLHVTYKKNRSPYNHGVREYTQETLRGPKYRLYWLDYSPPTLANRDRFPAGSLTDFACANRAGRCCWSACFLGDIPIPTPLYSEAAPYSHRFTYIGFQDLDDKSRPNLSTGHGFRTAFRYFASRRRDFTGFDSTGMSTSSVATAKRDLRMRRLPQSHETHGQPGPTDEDLRNTSHETYALTRLDAATVSCSTQPNEMKPPECYMSTTGKESCMGPGKFVSSTTSRLDFTADVNRSLVACCHSGGRWLGVPFVACFSLAQGSPRGVQQRVDQLQKGHKPYKELSPEKDTRPITKGSKNVYHRTLESSIREKRMALPIGNIQQKAVWPMRHKWPFQEPRAANRHAQIKGHDTSLAIDICLIVHKTVESSLEVFELVNFSDPYFLLWGISRVKVEHLSDVSAHSAVSIVRAAVGKGCSRHARDVSEPIGDLQGNMWRTPYCQVWGNTGYSLEQQPMNTQLRLECAQDCGYFLLPDCRRSTVRACRYTSGAVAALSREYLAACLWNSDGGVRHMNNIPPLAKTESCDDSACPTSQPLVAELLLARGAALAERLDCSPPAVANRVQPSASPLPDLCKFRRCVDVHVFMCASVGEGEREQQREGSRERRRPAAVEMLIVVSVQRPRFASCRELVRARAYHNRYRRPWFVPVDERRERLIGRVRGTSTEGIKKKKNWSLTTLYTVRSRLLPANRQAGKLSFPPSVVHSANNRFAYAERKLRLNNGQVNHQPQVAGWQAGRLIYRRSLPLAVPPSRVVQLLPFQGRSGPTLAELPSPKSGEIGDTRENPPTSGIDRHDSHMRKCGRDPVGDCTRFTTVGGEPMLAASRLPGADWITAFQHVASGQVTPSCRRVRLEFVDKVDVKYVYTEVDFPIGSQIIRHALDAPEPIADWGGNKSTFMAREFVFPRLGVGLMEEWCELSDQATSPPSELLIDRYRLTRYRELLTPGTSRINVSSRDGMGRDIYLRKL</sequence>
<dbReference type="EMBL" id="JARBHB010000003">
    <property type="protein sequence ID" value="KAJ8890524.1"/>
    <property type="molecule type" value="Genomic_DNA"/>
</dbReference>
<accession>A0ABQ9I1N4</accession>
<feature type="region of interest" description="Disordered" evidence="1">
    <location>
        <begin position="826"/>
        <end position="862"/>
    </location>
</feature>
<name>A0ABQ9I1N4_9NEOP</name>
<dbReference type="Proteomes" id="UP001159363">
    <property type="component" value="Chromosome 3"/>
</dbReference>
<keyword evidence="3" id="KW-1185">Reference proteome</keyword>
<evidence type="ECO:0000256" key="1">
    <source>
        <dbReference type="SAM" id="MobiDB-lite"/>
    </source>
</evidence>
<gene>
    <name evidence="2" type="ORF">PR048_010033</name>
</gene>
<organism evidence="2 3">
    <name type="scientific">Dryococelus australis</name>
    <dbReference type="NCBI Taxonomy" id="614101"/>
    <lineage>
        <taxon>Eukaryota</taxon>
        <taxon>Metazoa</taxon>
        <taxon>Ecdysozoa</taxon>
        <taxon>Arthropoda</taxon>
        <taxon>Hexapoda</taxon>
        <taxon>Insecta</taxon>
        <taxon>Pterygota</taxon>
        <taxon>Neoptera</taxon>
        <taxon>Polyneoptera</taxon>
        <taxon>Phasmatodea</taxon>
        <taxon>Verophasmatodea</taxon>
        <taxon>Anareolatae</taxon>
        <taxon>Phasmatidae</taxon>
        <taxon>Eurycanthinae</taxon>
        <taxon>Dryococelus</taxon>
    </lineage>
</organism>
<evidence type="ECO:0000313" key="3">
    <source>
        <dbReference type="Proteomes" id="UP001159363"/>
    </source>
</evidence>
<protein>
    <submittedName>
        <fullName evidence="2">Uncharacterized protein</fullName>
    </submittedName>
</protein>
<proteinExistence type="predicted"/>
<comment type="caution">
    <text evidence="2">The sequence shown here is derived from an EMBL/GenBank/DDBJ whole genome shotgun (WGS) entry which is preliminary data.</text>
</comment>
<reference evidence="2 3" key="1">
    <citation type="submission" date="2023-02" db="EMBL/GenBank/DDBJ databases">
        <title>LHISI_Scaffold_Assembly.</title>
        <authorList>
            <person name="Stuart O.P."/>
            <person name="Cleave R."/>
            <person name="Magrath M.J.L."/>
            <person name="Mikheyev A.S."/>
        </authorList>
    </citation>
    <scope>NUCLEOTIDE SEQUENCE [LARGE SCALE GENOMIC DNA]</scope>
    <source>
        <strain evidence="2">Daus_M_001</strain>
        <tissue evidence="2">Leg muscle</tissue>
    </source>
</reference>
<evidence type="ECO:0000313" key="2">
    <source>
        <dbReference type="EMBL" id="KAJ8890524.1"/>
    </source>
</evidence>